<name>A0A317SMG1_9PEZI</name>
<keyword evidence="3" id="KW-1185">Reference proteome</keyword>
<dbReference type="Proteomes" id="UP000246991">
    <property type="component" value="Unassembled WGS sequence"/>
</dbReference>
<evidence type="ECO:0000256" key="1">
    <source>
        <dbReference type="SAM" id="MobiDB-lite"/>
    </source>
</evidence>
<feature type="region of interest" description="Disordered" evidence="1">
    <location>
        <begin position="1"/>
        <end position="32"/>
    </location>
</feature>
<reference evidence="2 3" key="1">
    <citation type="submission" date="2018-03" db="EMBL/GenBank/DDBJ databases">
        <title>Genomes of Pezizomycetes fungi and the evolution of truffles.</title>
        <authorList>
            <person name="Murat C."/>
            <person name="Payen T."/>
            <person name="Noel B."/>
            <person name="Kuo A."/>
            <person name="Martin F.M."/>
        </authorList>
    </citation>
    <scope>NUCLEOTIDE SEQUENCE [LARGE SCALE GENOMIC DNA]</scope>
    <source>
        <strain evidence="2">091103-1</strain>
    </source>
</reference>
<proteinExistence type="predicted"/>
<protein>
    <submittedName>
        <fullName evidence="2">Uncharacterized protein</fullName>
    </submittedName>
</protein>
<feature type="region of interest" description="Disordered" evidence="1">
    <location>
        <begin position="58"/>
        <end position="83"/>
    </location>
</feature>
<gene>
    <name evidence="2" type="ORF">C7212DRAFT_364910</name>
</gene>
<comment type="caution">
    <text evidence="2">The sequence shown here is derived from an EMBL/GenBank/DDBJ whole genome shotgun (WGS) entry which is preliminary data.</text>
</comment>
<dbReference type="AlphaFoldDB" id="A0A317SMG1"/>
<dbReference type="EMBL" id="PYWC01000056">
    <property type="protein sequence ID" value="PWW74870.1"/>
    <property type="molecule type" value="Genomic_DNA"/>
</dbReference>
<organism evidence="2 3">
    <name type="scientific">Tuber magnatum</name>
    <name type="common">white Piedmont truffle</name>
    <dbReference type="NCBI Taxonomy" id="42249"/>
    <lineage>
        <taxon>Eukaryota</taxon>
        <taxon>Fungi</taxon>
        <taxon>Dikarya</taxon>
        <taxon>Ascomycota</taxon>
        <taxon>Pezizomycotina</taxon>
        <taxon>Pezizomycetes</taxon>
        <taxon>Pezizales</taxon>
        <taxon>Tuberaceae</taxon>
        <taxon>Tuber</taxon>
    </lineage>
</organism>
<evidence type="ECO:0000313" key="3">
    <source>
        <dbReference type="Proteomes" id="UP000246991"/>
    </source>
</evidence>
<sequence>MFVGGEEQDWFSRVGVEATQNSRQMEDAGVPRPEKEALAVIDLESAVLDWRDSVGWENGCARSSSKPPPTTGKRKENWKKREEERDLYSSTGMPLCVLGGYRTASRRGGILITGNAAVPEVGYDMLLFLHTNDCIRRDYDAEVMELMNVVQYRYRTVPQLIALPRYHNQHRMIFTQELPVLYCTAPVPYFTRAQRISNPLRYQSRSLPTLLPLPVQYSYLNSAAAYQTTGR</sequence>
<feature type="compositionally biased region" description="Basic and acidic residues" evidence="1">
    <location>
        <begin position="73"/>
        <end position="83"/>
    </location>
</feature>
<evidence type="ECO:0000313" key="2">
    <source>
        <dbReference type="EMBL" id="PWW74870.1"/>
    </source>
</evidence>
<accession>A0A317SMG1</accession>